<protein>
    <recommendedName>
        <fullName evidence="3">Actin-like ATPase domain-containing protein</fullName>
    </recommendedName>
</protein>
<keyword evidence="2" id="KW-1185">Reference proteome</keyword>
<dbReference type="OrthoDB" id="4127217at2759"/>
<name>W9Y2H3_9EURO</name>
<dbReference type="eggNOG" id="KOG0101">
    <property type="taxonomic scope" value="Eukaryota"/>
</dbReference>
<dbReference type="CDD" id="cd10170">
    <property type="entry name" value="ASKHA_NBD_HSP70"/>
    <property type="match status" value="1"/>
</dbReference>
<dbReference type="PANTHER" id="PTHR14187">
    <property type="entry name" value="ALPHA KINASE/ELONGATION FACTOR 2 KINASE"/>
    <property type="match status" value="1"/>
</dbReference>
<dbReference type="InterPro" id="IPR043129">
    <property type="entry name" value="ATPase_NBD"/>
</dbReference>
<dbReference type="RefSeq" id="XP_007732281.1">
    <property type="nucleotide sequence ID" value="XM_007734091.1"/>
</dbReference>
<proteinExistence type="predicted"/>
<dbReference type="EMBL" id="AMGY01000003">
    <property type="protein sequence ID" value="EXJ87002.1"/>
    <property type="molecule type" value="Genomic_DNA"/>
</dbReference>
<evidence type="ECO:0000313" key="1">
    <source>
        <dbReference type="EMBL" id="EXJ87002.1"/>
    </source>
</evidence>
<sequence>MAVTVCIDFGTTYSSVSFYRSRQASGDNPSVGCEIHPKDIGHITNYPKAPKFSKAKCYEVPTELLYDLENNTIDWGYPVHAKLKFPADVNYVRIHKFKLLLDEKEYTQDGRREAITSLTRLGLDREEVIFQFLVRLLRHTRTELTTQHGLQPTDSVQLVLTVPAIWTGNADTIMTRGLERAAREADLGQEQDVFLVSEPDAAATYFCAAERSDYPFLKDGDAFIICDCGGGTVDLVTYVLQSVWPPRIDEIVAGDGGLCGSSYVDKAFYQWLLQKFQGDNRYADLDKQVGGFRKVAETATTDFESRTKREFSELDEKVFLVVPGARATDEMPSSAIVADGSTIRKLFEPRLEHIVRLIESQRHKAISAGYECKKVLLVGGFASSEWVQYYLREALKEKECDLRFPFTEATAISAGGIMRYMNRAEGPSEIMRASYGFTRQEPYQPHKYEGHHEGNCIPVTDEQNGQLYVLDCVNYFVRKLLKGQVVPPGGGTFDLSDIDMGDLEASGSLEWTFQTITTDLTINLAVFSNETGDSLENHFPLTHAKNQDTVANASRGCVPQGRIEYTVTGAELRRLRAPVLSHNYIFKDETRRRYYTLRYEAKFHKIGRNIRYELWIAGERKLSALLNASSVTDPNSLEGRLDSLEI</sequence>
<dbReference type="AlphaFoldDB" id="W9Y2H3"/>
<dbReference type="Gene3D" id="3.30.420.40">
    <property type="match status" value="2"/>
</dbReference>
<evidence type="ECO:0000313" key="2">
    <source>
        <dbReference type="Proteomes" id="UP000019478"/>
    </source>
</evidence>
<organism evidence="1 2">
    <name type="scientific">Capronia epimyces CBS 606.96</name>
    <dbReference type="NCBI Taxonomy" id="1182542"/>
    <lineage>
        <taxon>Eukaryota</taxon>
        <taxon>Fungi</taxon>
        <taxon>Dikarya</taxon>
        <taxon>Ascomycota</taxon>
        <taxon>Pezizomycotina</taxon>
        <taxon>Eurotiomycetes</taxon>
        <taxon>Chaetothyriomycetidae</taxon>
        <taxon>Chaetothyriales</taxon>
        <taxon>Herpotrichiellaceae</taxon>
        <taxon>Capronia</taxon>
    </lineage>
</organism>
<dbReference type="STRING" id="1182542.W9Y2H3"/>
<dbReference type="SUPFAM" id="SSF53067">
    <property type="entry name" value="Actin-like ATPase domain"/>
    <property type="match status" value="2"/>
</dbReference>
<reference evidence="1 2" key="1">
    <citation type="submission" date="2013-03" db="EMBL/GenBank/DDBJ databases">
        <title>The Genome Sequence of Capronia epimyces CBS 606.96.</title>
        <authorList>
            <consortium name="The Broad Institute Genomics Platform"/>
            <person name="Cuomo C."/>
            <person name="de Hoog S."/>
            <person name="Gorbushina A."/>
            <person name="Walker B."/>
            <person name="Young S.K."/>
            <person name="Zeng Q."/>
            <person name="Gargeya S."/>
            <person name="Fitzgerald M."/>
            <person name="Haas B."/>
            <person name="Abouelleil A."/>
            <person name="Allen A.W."/>
            <person name="Alvarado L."/>
            <person name="Arachchi H.M."/>
            <person name="Berlin A.M."/>
            <person name="Chapman S.B."/>
            <person name="Gainer-Dewar J."/>
            <person name="Goldberg J."/>
            <person name="Griggs A."/>
            <person name="Gujja S."/>
            <person name="Hansen M."/>
            <person name="Howarth C."/>
            <person name="Imamovic A."/>
            <person name="Ireland A."/>
            <person name="Larimer J."/>
            <person name="McCowan C."/>
            <person name="Murphy C."/>
            <person name="Pearson M."/>
            <person name="Poon T.W."/>
            <person name="Priest M."/>
            <person name="Roberts A."/>
            <person name="Saif S."/>
            <person name="Shea T."/>
            <person name="Sisk P."/>
            <person name="Sykes S."/>
            <person name="Wortman J."/>
            <person name="Nusbaum C."/>
            <person name="Birren B."/>
        </authorList>
    </citation>
    <scope>NUCLEOTIDE SEQUENCE [LARGE SCALE GENOMIC DNA]</scope>
    <source>
        <strain evidence="1 2">CBS 606.96</strain>
    </source>
</reference>
<dbReference type="Proteomes" id="UP000019478">
    <property type="component" value="Unassembled WGS sequence"/>
</dbReference>
<dbReference type="PANTHER" id="PTHR14187:SF5">
    <property type="entry name" value="HEAT SHOCK 70 KDA PROTEIN 12A"/>
    <property type="match status" value="1"/>
</dbReference>
<dbReference type="Gene3D" id="3.90.640.10">
    <property type="entry name" value="Actin, Chain A, domain 4"/>
    <property type="match status" value="1"/>
</dbReference>
<dbReference type="HOGENOM" id="CLU_009958_2_1_1"/>
<accession>W9Y2H3</accession>
<gene>
    <name evidence="1" type="ORF">A1O3_03959</name>
</gene>
<comment type="caution">
    <text evidence="1">The sequence shown here is derived from an EMBL/GenBank/DDBJ whole genome shotgun (WGS) entry which is preliminary data.</text>
</comment>
<dbReference type="GeneID" id="19168081"/>
<evidence type="ECO:0008006" key="3">
    <source>
        <dbReference type="Google" id="ProtNLM"/>
    </source>
</evidence>